<dbReference type="GO" id="GO:0032012">
    <property type="term" value="P:regulation of ARF protein signal transduction"/>
    <property type="evidence" value="ECO:0007669"/>
    <property type="project" value="InterPro"/>
</dbReference>
<dbReference type="AlphaFoldDB" id="B8BTP5"/>
<dbReference type="PROSITE" id="PS50190">
    <property type="entry name" value="SEC7"/>
    <property type="match status" value="1"/>
</dbReference>
<evidence type="ECO:0000259" key="2">
    <source>
        <dbReference type="PROSITE" id="PS50190"/>
    </source>
</evidence>
<feature type="region of interest" description="Disordered" evidence="1">
    <location>
        <begin position="73"/>
        <end position="99"/>
    </location>
</feature>
<dbReference type="GeneID" id="7448652"/>
<dbReference type="InterPro" id="IPR000904">
    <property type="entry name" value="Sec7_dom"/>
</dbReference>
<keyword evidence="4" id="KW-1185">Reference proteome</keyword>
<dbReference type="Proteomes" id="UP000001449">
    <property type="component" value="Chromosome 2"/>
</dbReference>
<name>B8BTP5_THAPS</name>
<dbReference type="KEGG" id="tps:THAPSDRAFT_261255"/>
<dbReference type="RefSeq" id="XP_002287688.1">
    <property type="nucleotide sequence ID" value="XM_002287652.1"/>
</dbReference>
<dbReference type="GO" id="GO:0005085">
    <property type="term" value="F:guanyl-nucleotide exchange factor activity"/>
    <property type="evidence" value="ECO:0007669"/>
    <property type="project" value="InterPro"/>
</dbReference>
<organism evidence="3 4">
    <name type="scientific">Thalassiosira pseudonana</name>
    <name type="common">Marine diatom</name>
    <name type="synonym">Cyclotella nana</name>
    <dbReference type="NCBI Taxonomy" id="35128"/>
    <lineage>
        <taxon>Eukaryota</taxon>
        <taxon>Sar</taxon>
        <taxon>Stramenopiles</taxon>
        <taxon>Ochrophyta</taxon>
        <taxon>Bacillariophyta</taxon>
        <taxon>Coscinodiscophyceae</taxon>
        <taxon>Thalassiosirophycidae</taxon>
        <taxon>Thalassiosirales</taxon>
        <taxon>Thalassiosiraceae</taxon>
        <taxon>Thalassiosira</taxon>
    </lineage>
</organism>
<feature type="compositionally biased region" description="Polar residues" evidence="1">
    <location>
        <begin position="1"/>
        <end position="18"/>
    </location>
</feature>
<dbReference type="PANTHER" id="PTHR10663">
    <property type="entry name" value="GUANYL-NUCLEOTIDE EXCHANGE FACTOR"/>
    <property type="match status" value="1"/>
</dbReference>
<evidence type="ECO:0000256" key="1">
    <source>
        <dbReference type="SAM" id="MobiDB-lite"/>
    </source>
</evidence>
<protein>
    <submittedName>
        <fullName evidence="3">Guanyl nucleotide exchange factor</fullName>
    </submittedName>
</protein>
<dbReference type="HOGENOM" id="CLU_898937_0_0_1"/>
<dbReference type="CDD" id="cd00171">
    <property type="entry name" value="Sec7"/>
    <property type="match status" value="1"/>
</dbReference>
<evidence type="ECO:0000313" key="4">
    <source>
        <dbReference type="Proteomes" id="UP000001449"/>
    </source>
</evidence>
<dbReference type="STRING" id="35128.B8BTP5"/>
<dbReference type="SMART" id="SM00222">
    <property type="entry name" value="Sec7"/>
    <property type="match status" value="1"/>
</dbReference>
<dbReference type="InParanoid" id="B8BTP5"/>
<feature type="domain" description="SEC7" evidence="2">
    <location>
        <begin position="98"/>
        <end position="305"/>
    </location>
</feature>
<dbReference type="Pfam" id="PF01369">
    <property type="entry name" value="Sec7"/>
    <property type="match status" value="1"/>
</dbReference>
<dbReference type="InterPro" id="IPR035999">
    <property type="entry name" value="Sec7_dom_sf"/>
</dbReference>
<feature type="non-terminal residue" evidence="3">
    <location>
        <position position="1"/>
    </location>
</feature>
<evidence type="ECO:0000313" key="3">
    <source>
        <dbReference type="EMBL" id="EED95131.1"/>
    </source>
</evidence>
<gene>
    <name evidence="3" type="ORF">THAPSDRAFT_261255</name>
</gene>
<dbReference type="InterPro" id="IPR023394">
    <property type="entry name" value="Sec7_C_sf"/>
</dbReference>
<proteinExistence type="predicted"/>
<dbReference type="PaxDb" id="35128-Thaps261255"/>
<dbReference type="eggNOG" id="KOG0929">
    <property type="taxonomic scope" value="Eukaryota"/>
</dbReference>
<reference evidence="3 4" key="1">
    <citation type="journal article" date="2004" name="Science">
        <title>The genome of the diatom Thalassiosira pseudonana: ecology, evolution, and metabolism.</title>
        <authorList>
            <person name="Armbrust E.V."/>
            <person name="Berges J.A."/>
            <person name="Bowler C."/>
            <person name="Green B.R."/>
            <person name="Martinez D."/>
            <person name="Putnam N.H."/>
            <person name="Zhou S."/>
            <person name="Allen A.E."/>
            <person name="Apt K.E."/>
            <person name="Bechner M."/>
            <person name="Brzezinski M.A."/>
            <person name="Chaal B.K."/>
            <person name="Chiovitti A."/>
            <person name="Davis A.K."/>
            <person name="Demarest M.S."/>
            <person name="Detter J.C."/>
            <person name="Glavina T."/>
            <person name="Goodstein D."/>
            <person name="Hadi M.Z."/>
            <person name="Hellsten U."/>
            <person name="Hildebrand M."/>
            <person name="Jenkins B.D."/>
            <person name="Jurka J."/>
            <person name="Kapitonov V.V."/>
            <person name="Kroger N."/>
            <person name="Lau W.W."/>
            <person name="Lane T.W."/>
            <person name="Larimer F.W."/>
            <person name="Lippmeier J.C."/>
            <person name="Lucas S."/>
            <person name="Medina M."/>
            <person name="Montsant A."/>
            <person name="Obornik M."/>
            <person name="Parker M.S."/>
            <person name="Palenik B."/>
            <person name="Pazour G.J."/>
            <person name="Richardson P.M."/>
            <person name="Rynearson T.A."/>
            <person name="Saito M.A."/>
            <person name="Schwartz D.C."/>
            <person name="Thamatrakoln K."/>
            <person name="Valentin K."/>
            <person name="Vardi A."/>
            <person name="Wilkerson F.P."/>
            <person name="Rokhsar D.S."/>
        </authorList>
    </citation>
    <scope>NUCLEOTIDE SEQUENCE [LARGE SCALE GENOMIC DNA]</scope>
    <source>
        <strain evidence="3 4">CCMP1335</strain>
    </source>
</reference>
<dbReference type="Gene3D" id="1.10.220.20">
    <property type="match status" value="1"/>
</dbReference>
<sequence length="310" mass="34621">MMECSSIAQTYEKTSFNEPDTEDQSAAFALSPQLSPAPHARSEDDDIVDYWHTSIERRKAPLQPLLIVPSSSQGIPSFESETPQSLSIKNSRSEDSSKYALSQQKKESLDVAFEIISSKGLKKGLDYLIACHLLTPSPRDVSSFLRIQQSSIDPVILGEYLGEGGIDGADKDYWNQIRFNYARAISFVGMNVEQALRHFLTACGFRLPGEAQKIDRIISTFSQCYWEDNAGDLQKCPFQDQDTVFLVSFAIIMLNTDLHKASGTKGKAPKKMSRNEFIANLRGVYSSAEKFRDYLIAIYDSIESNPIAIS</sequence>
<reference evidence="3 4" key="2">
    <citation type="journal article" date="2008" name="Nature">
        <title>The Phaeodactylum genome reveals the evolutionary history of diatom genomes.</title>
        <authorList>
            <person name="Bowler C."/>
            <person name="Allen A.E."/>
            <person name="Badger J.H."/>
            <person name="Grimwood J."/>
            <person name="Jabbari K."/>
            <person name="Kuo A."/>
            <person name="Maheswari U."/>
            <person name="Martens C."/>
            <person name="Maumus F."/>
            <person name="Otillar R.P."/>
            <person name="Rayko E."/>
            <person name="Salamov A."/>
            <person name="Vandepoele K."/>
            <person name="Beszteri B."/>
            <person name="Gruber A."/>
            <person name="Heijde M."/>
            <person name="Katinka M."/>
            <person name="Mock T."/>
            <person name="Valentin K."/>
            <person name="Verret F."/>
            <person name="Berges J.A."/>
            <person name="Brownlee C."/>
            <person name="Cadoret J.P."/>
            <person name="Chiovitti A."/>
            <person name="Choi C.J."/>
            <person name="Coesel S."/>
            <person name="De Martino A."/>
            <person name="Detter J.C."/>
            <person name="Durkin C."/>
            <person name="Falciatore A."/>
            <person name="Fournet J."/>
            <person name="Haruta M."/>
            <person name="Huysman M.J."/>
            <person name="Jenkins B.D."/>
            <person name="Jiroutova K."/>
            <person name="Jorgensen R.E."/>
            <person name="Joubert Y."/>
            <person name="Kaplan A."/>
            <person name="Kroger N."/>
            <person name="Kroth P.G."/>
            <person name="La Roche J."/>
            <person name="Lindquist E."/>
            <person name="Lommer M."/>
            <person name="Martin-Jezequel V."/>
            <person name="Lopez P.J."/>
            <person name="Lucas S."/>
            <person name="Mangogna M."/>
            <person name="McGinnis K."/>
            <person name="Medlin L.K."/>
            <person name="Montsant A."/>
            <person name="Oudot-Le Secq M.P."/>
            <person name="Napoli C."/>
            <person name="Obornik M."/>
            <person name="Parker M.S."/>
            <person name="Petit J.L."/>
            <person name="Porcel B.M."/>
            <person name="Poulsen N."/>
            <person name="Robison M."/>
            <person name="Rychlewski L."/>
            <person name="Rynearson T.A."/>
            <person name="Schmutz J."/>
            <person name="Shapiro H."/>
            <person name="Siaut M."/>
            <person name="Stanley M."/>
            <person name="Sussman M.R."/>
            <person name="Taylor A.R."/>
            <person name="Vardi A."/>
            <person name="von Dassow P."/>
            <person name="Vyverman W."/>
            <person name="Willis A."/>
            <person name="Wyrwicz L.S."/>
            <person name="Rokhsar D.S."/>
            <person name="Weissenbach J."/>
            <person name="Armbrust E.V."/>
            <person name="Green B.R."/>
            <person name="Van de Peer Y."/>
            <person name="Grigoriev I.V."/>
        </authorList>
    </citation>
    <scope>NUCLEOTIDE SEQUENCE [LARGE SCALE GENOMIC DNA]</scope>
    <source>
        <strain evidence="3 4">CCMP1335</strain>
    </source>
</reference>
<dbReference type="Gene3D" id="1.10.1000.11">
    <property type="entry name" value="Arf Nucleotide-binding Site Opener,domain 2"/>
    <property type="match status" value="1"/>
</dbReference>
<accession>B8BTP5</accession>
<feature type="region of interest" description="Disordered" evidence="1">
    <location>
        <begin position="1"/>
        <end position="43"/>
    </location>
</feature>
<dbReference type="EMBL" id="CM000639">
    <property type="protein sequence ID" value="EED95131.1"/>
    <property type="molecule type" value="Genomic_DNA"/>
</dbReference>
<dbReference type="SUPFAM" id="SSF48425">
    <property type="entry name" value="Sec7 domain"/>
    <property type="match status" value="1"/>
</dbReference>
<feature type="compositionally biased region" description="Polar residues" evidence="1">
    <location>
        <begin position="73"/>
        <end position="90"/>
    </location>
</feature>